<evidence type="ECO:0000256" key="1">
    <source>
        <dbReference type="ARBA" id="ARBA00022801"/>
    </source>
</evidence>
<keyword evidence="4" id="KW-0326">Glycosidase</keyword>
<gene>
    <name evidence="4" type="ORF">CDEST_13330</name>
</gene>
<dbReference type="SUPFAM" id="SSF48208">
    <property type="entry name" value="Six-hairpin glycosidases"/>
    <property type="match status" value="1"/>
</dbReference>
<dbReference type="Proteomes" id="UP001322277">
    <property type="component" value="Chromosome 9"/>
</dbReference>
<organism evidence="4 5">
    <name type="scientific">Colletotrichum destructivum</name>
    <dbReference type="NCBI Taxonomy" id="34406"/>
    <lineage>
        <taxon>Eukaryota</taxon>
        <taxon>Fungi</taxon>
        <taxon>Dikarya</taxon>
        <taxon>Ascomycota</taxon>
        <taxon>Pezizomycotina</taxon>
        <taxon>Sordariomycetes</taxon>
        <taxon>Hypocreomycetidae</taxon>
        <taxon>Glomerellales</taxon>
        <taxon>Glomerellaceae</taxon>
        <taxon>Colletotrichum</taxon>
        <taxon>Colletotrichum destructivum species complex</taxon>
    </lineage>
</organism>
<reference evidence="5" key="1">
    <citation type="journal article" date="2023" name="bioRxiv">
        <title>Complete genome of the Medicago anthracnose fungus, Colletotrichum destructivum, reveals a mini-chromosome-like region within a core chromosome.</title>
        <authorList>
            <person name="Lapalu N."/>
            <person name="Simon A."/>
            <person name="Lu A."/>
            <person name="Plaumann P.-L."/>
            <person name="Amselem J."/>
            <person name="Pigne S."/>
            <person name="Auger A."/>
            <person name="Koch C."/>
            <person name="Dallery J.-F."/>
            <person name="O'Connell R.J."/>
        </authorList>
    </citation>
    <scope>NUCLEOTIDE SEQUENCE [LARGE SCALE GENOMIC DNA]</scope>
    <source>
        <strain evidence="5">CBS 520.97</strain>
    </source>
</reference>
<feature type="region of interest" description="Disordered" evidence="3">
    <location>
        <begin position="1"/>
        <end position="58"/>
    </location>
</feature>
<feature type="compositionally biased region" description="Polar residues" evidence="3">
    <location>
        <begin position="30"/>
        <end position="54"/>
    </location>
</feature>
<dbReference type="AlphaFoldDB" id="A0AAX4IYK9"/>
<dbReference type="InterPro" id="IPR052369">
    <property type="entry name" value="UG_Glycosaminoglycan_Hydrolase"/>
</dbReference>
<evidence type="ECO:0000256" key="3">
    <source>
        <dbReference type="SAM" id="MobiDB-lite"/>
    </source>
</evidence>
<dbReference type="PANTHER" id="PTHR36845">
    <property type="entry name" value="HYDROLASE, PUTATIVE (AFU_ORTHOLOGUE AFUA_7G05090)-RELATED"/>
    <property type="match status" value="1"/>
</dbReference>
<keyword evidence="5" id="KW-1185">Reference proteome</keyword>
<evidence type="ECO:0000313" key="4">
    <source>
        <dbReference type="EMBL" id="WQF88316.1"/>
    </source>
</evidence>
<dbReference type="InterPro" id="IPR008928">
    <property type="entry name" value="6-hairpin_glycosidase_sf"/>
</dbReference>
<dbReference type="Gene3D" id="1.50.10.10">
    <property type="match status" value="1"/>
</dbReference>
<proteinExistence type="inferred from homology"/>
<dbReference type="InterPro" id="IPR012341">
    <property type="entry name" value="6hp_glycosidase-like_sf"/>
</dbReference>
<comment type="similarity">
    <text evidence="2">Belongs to the glycosyl hydrolase 88 family.</text>
</comment>
<name>A0AAX4IYK9_9PEZI</name>
<evidence type="ECO:0000256" key="2">
    <source>
        <dbReference type="ARBA" id="ARBA00038358"/>
    </source>
</evidence>
<dbReference type="GO" id="GO:0000272">
    <property type="term" value="P:polysaccharide catabolic process"/>
    <property type="evidence" value="ECO:0007669"/>
    <property type="project" value="TreeGrafter"/>
</dbReference>
<dbReference type="EMBL" id="CP137313">
    <property type="protein sequence ID" value="WQF88316.1"/>
    <property type="molecule type" value="Genomic_DNA"/>
</dbReference>
<dbReference type="FunFam" id="1.50.10.10:FF:000048">
    <property type="entry name" value="Unsaturated chondroitin disaccharide hydrolase"/>
    <property type="match status" value="1"/>
</dbReference>
<dbReference type="PANTHER" id="PTHR36845:SF1">
    <property type="entry name" value="HYDROLASE, PUTATIVE (AFU_ORTHOLOGUE AFUA_7G05090)-RELATED"/>
    <property type="match status" value="1"/>
</dbReference>
<dbReference type="GeneID" id="87949830"/>
<dbReference type="GO" id="GO:0052757">
    <property type="term" value="F:chondroitin hydrolase activity"/>
    <property type="evidence" value="ECO:0007669"/>
    <property type="project" value="TreeGrafter"/>
</dbReference>
<dbReference type="KEGG" id="cdet:87949830"/>
<sequence length="567" mass="62390">MAEIEAEPFQVDMDTTPSSRDSIPARRHNSMSSDPPTSTPGDRSLEVSSETSWSDAAVETEDWPAFDPVLPLSSYLSELYGENITAKICRTGMKSLQENVSFASNEVRKTPTAYPEIVPQEGPNAGQYEFRDADFWTCGFFPGTLYALLERSVKHPQTMRLSDAGPELQTASLRAHLRDLCNTWADPLHGMAGRTDTHDIGFIIMPALQRDWELTGNQRSFDSIVRAARSLATRYIPSAGAIRSWDCLLKKDITVTDQTTNCLAIIDSLCNLDLLFYAAAHTGDAALAEMATTHARTLLHTHLRPEPTNTLAKDGYRGQHYSTCHVANIDPATGDLKWRWTAQGYANDSTWARGQAWAVLGYAQTYLWTKDRVFLEAACGVAEYFLYRLDTAPSCVDIPVADEGGQRGSGLYHGLPKKTVGRRVPLWDFDAPIQDQSDPLRDSSAGVIAANGMLLLSQALRGVQQHALGRRFYQASIEIVRDTLDHSLAVEKARFARDGDSAGGGGGGGILIEEEVAAEGKTFDGILKHGTANNNENARRRYCNHGLVYGDYYLVEFGNRLLNMGLA</sequence>
<accession>A0AAX4IYK9</accession>
<keyword evidence="1" id="KW-0378">Hydrolase</keyword>
<protein>
    <submittedName>
        <fullName evidence="4">Six-hairpin glycosidase superfamily</fullName>
    </submittedName>
</protein>
<evidence type="ECO:0000313" key="5">
    <source>
        <dbReference type="Proteomes" id="UP001322277"/>
    </source>
</evidence>
<dbReference type="RefSeq" id="XP_062785537.1">
    <property type="nucleotide sequence ID" value="XM_062929486.1"/>
</dbReference>